<evidence type="ECO:0000313" key="1">
    <source>
        <dbReference type="EMBL" id="MVT27066.1"/>
    </source>
</evidence>
<organism evidence="1 2">
    <name type="scientific">Nesterenkonia alkaliphila</name>
    <dbReference type="NCBI Taxonomy" id="1463631"/>
    <lineage>
        <taxon>Bacteria</taxon>
        <taxon>Bacillati</taxon>
        <taxon>Actinomycetota</taxon>
        <taxon>Actinomycetes</taxon>
        <taxon>Micrococcales</taxon>
        <taxon>Micrococcaceae</taxon>
        <taxon>Nesterenkonia</taxon>
    </lineage>
</organism>
<keyword evidence="2" id="KW-1185">Reference proteome</keyword>
<dbReference type="AlphaFoldDB" id="A0A7K1UKV6"/>
<name>A0A7K1UKV6_9MICC</name>
<reference evidence="1 2" key="1">
    <citation type="submission" date="2019-12" db="EMBL/GenBank/DDBJ databases">
        <title>Nesterenkonia muleiensis sp. nov., a novel actinobacterium isolated from sap of Populus euphratica.</title>
        <authorList>
            <person name="Wang R."/>
        </authorList>
    </citation>
    <scope>NUCLEOTIDE SEQUENCE [LARGE SCALE GENOMIC DNA]</scope>
    <source>
        <strain evidence="1 2">F10</strain>
    </source>
</reference>
<gene>
    <name evidence="1" type="ORF">GNZ21_11995</name>
</gene>
<accession>A0A7K1UKV6</accession>
<proteinExistence type="predicted"/>
<evidence type="ECO:0000313" key="2">
    <source>
        <dbReference type="Proteomes" id="UP000460157"/>
    </source>
</evidence>
<sequence length="165" mass="17678">MVVVFQGEVLPVGALLDAARTTPAAAPNPSVGVRHTAAQNAAACRTMIAAGESLDACWRFGILQTLDDYTSVLRRGGPELAAEVFTDEPPHTGAVEVDAAFAALAAYLAERDGWTTPAWALDPTRRTDAWYPAVPVIFRTEADRESPEAFRQRGILITSRSLARA</sequence>
<dbReference type="Proteomes" id="UP000460157">
    <property type="component" value="Unassembled WGS sequence"/>
</dbReference>
<dbReference type="RefSeq" id="WP_157324666.1">
    <property type="nucleotide sequence ID" value="NZ_BMFX01000045.1"/>
</dbReference>
<dbReference type="OrthoDB" id="3260622at2"/>
<protein>
    <submittedName>
        <fullName evidence="1">Uncharacterized protein</fullName>
    </submittedName>
</protein>
<comment type="caution">
    <text evidence="1">The sequence shown here is derived from an EMBL/GenBank/DDBJ whole genome shotgun (WGS) entry which is preliminary data.</text>
</comment>
<dbReference type="EMBL" id="WRPM01000086">
    <property type="protein sequence ID" value="MVT27066.1"/>
    <property type="molecule type" value="Genomic_DNA"/>
</dbReference>